<dbReference type="SUPFAM" id="SSF109604">
    <property type="entry name" value="HD-domain/PDEase-like"/>
    <property type="match status" value="1"/>
</dbReference>
<evidence type="ECO:0000313" key="2">
    <source>
        <dbReference type="EMBL" id="CAH0999213.1"/>
    </source>
</evidence>
<accession>A0ABM9AY45</accession>
<feature type="domain" description="HD/PDEase" evidence="1">
    <location>
        <begin position="29"/>
        <end position="143"/>
    </location>
</feature>
<dbReference type="RefSeq" id="WP_238749407.1">
    <property type="nucleotide sequence ID" value="NZ_CAKLPZ010000001.1"/>
</dbReference>
<dbReference type="Gene3D" id="1.10.3210.10">
    <property type="entry name" value="Hypothetical protein af1432"/>
    <property type="match status" value="1"/>
</dbReference>
<protein>
    <recommendedName>
        <fullName evidence="1">HD/PDEase domain-containing protein</fullName>
    </recommendedName>
</protein>
<dbReference type="InterPro" id="IPR003607">
    <property type="entry name" value="HD/PDEase_dom"/>
</dbReference>
<dbReference type="Pfam" id="PF01966">
    <property type="entry name" value="HD"/>
    <property type="match status" value="1"/>
</dbReference>
<dbReference type="Proteomes" id="UP000837803">
    <property type="component" value="Unassembled WGS sequence"/>
</dbReference>
<sequence length="190" mass="22294">MGHPHRRTILYRAGHYVTQLLIKQLPKDRVFHNLHHTINVMQGALKIGKAEGLTEEELEIVMLAAWFHDTGHVKTYTGHEVVSMQLAQEWLEKENYPADRIAAVLRCIEVTTMPQRPVTKIESVMCDADLYHLSFNTYDHYQEMLREEWRRELGIEVSDEDWNEQNAAFLSSHHYFTDYGKKVLECRKSV</sequence>
<name>A0ABM9AY45_9BACT</name>
<dbReference type="CDD" id="cd00077">
    <property type="entry name" value="HDc"/>
    <property type="match status" value="1"/>
</dbReference>
<evidence type="ECO:0000313" key="3">
    <source>
        <dbReference type="Proteomes" id="UP000837803"/>
    </source>
</evidence>
<dbReference type="InterPro" id="IPR006674">
    <property type="entry name" value="HD_domain"/>
</dbReference>
<proteinExistence type="predicted"/>
<organism evidence="2 3">
    <name type="scientific">Neolewinella maritima</name>
    <dbReference type="NCBI Taxonomy" id="1383882"/>
    <lineage>
        <taxon>Bacteria</taxon>
        <taxon>Pseudomonadati</taxon>
        <taxon>Bacteroidota</taxon>
        <taxon>Saprospiria</taxon>
        <taxon>Saprospirales</taxon>
        <taxon>Lewinellaceae</taxon>
        <taxon>Neolewinella</taxon>
    </lineage>
</organism>
<keyword evidence="3" id="KW-1185">Reference proteome</keyword>
<evidence type="ECO:0000259" key="1">
    <source>
        <dbReference type="SMART" id="SM00471"/>
    </source>
</evidence>
<dbReference type="EMBL" id="CAKLPZ010000001">
    <property type="protein sequence ID" value="CAH0999213.1"/>
    <property type="molecule type" value="Genomic_DNA"/>
</dbReference>
<gene>
    <name evidence="2" type="ORF">LEM8419_00510</name>
</gene>
<reference evidence="2" key="1">
    <citation type="submission" date="2021-12" db="EMBL/GenBank/DDBJ databases">
        <authorList>
            <person name="Rodrigo-Torres L."/>
            <person name="Arahal R. D."/>
            <person name="Lucena T."/>
        </authorList>
    </citation>
    <scope>NUCLEOTIDE SEQUENCE</scope>
    <source>
        <strain evidence="2">CECT 8419</strain>
    </source>
</reference>
<dbReference type="SMART" id="SM00471">
    <property type="entry name" value="HDc"/>
    <property type="match status" value="1"/>
</dbReference>
<comment type="caution">
    <text evidence="2">The sequence shown here is derived from an EMBL/GenBank/DDBJ whole genome shotgun (WGS) entry which is preliminary data.</text>
</comment>